<feature type="non-terminal residue" evidence="9">
    <location>
        <position position="1"/>
    </location>
</feature>
<comment type="similarity">
    <text evidence="2">Belongs to the SELO family.</text>
</comment>
<dbReference type="GO" id="GO:0046872">
    <property type="term" value="F:metal ion binding"/>
    <property type="evidence" value="ECO:0007669"/>
    <property type="project" value="UniProtKB-KW"/>
</dbReference>
<keyword evidence="6" id="KW-0547">Nucleotide-binding</keyword>
<evidence type="ECO:0000313" key="9">
    <source>
        <dbReference type="EMBL" id="SVC71301.1"/>
    </source>
</evidence>
<sequence length="345" mass="37874">FSRNGDGRAGLGPVLREYIVSEAMHSLGVPTTRALAAVTTGENVIRERALPGAIFTRVAQSHVRVGTFQYFAARKDTEALRLLADYTIGRHFPAVGSDSEPYLGLLQAVVTRQAELVASWQLLGFIHGVMNTDNTSVVGETIDYGPCAFMDSYHPETVYSSIDHSGRYAFGNQPGIAYWNLGCFAQALLPLFDKDVEAATVRAEAIIGGYPSLFEKAYLSGLRAKIGLLSVEKGDEALIQALLDCMARNGADYTLTFRGLCDLVGATPDKNQAIRNLFANSSDFDDWEARWRKRLAEEKSDPARRQEAMIRVNPAYIPRNHLVEEAINSAIDGADFSNFEKLISV</sequence>
<accession>A0A382PHA1</accession>
<dbReference type="GO" id="GO:0005524">
    <property type="term" value="F:ATP binding"/>
    <property type="evidence" value="ECO:0007669"/>
    <property type="project" value="UniProtKB-KW"/>
</dbReference>
<dbReference type="AlphaFoldDB" id="A0A382PHA1"/>
<reference evidence="9" key="1">
    <citation type="submission" date="2018-05" db="EMBL/GenBank/DDBJ databases">
        <authorList>
            <person name="Lanie J.A."/>
            <person name="Ng W.-L."/>
            <person name="Kazmierczak K.M."/>
            <person name="Andrzejewski T.M."/>
            <person name="Davidsen T.M."/>
            <person name="Wayne K.J."/>
            <person name="Tettelin H."/>
            <person name="Glass J.I."/>
            <person name="Rusch D."/>
            <person name="Podicherti R."/>
            <person name="Tsui H.-C.T."/>
            <person name="Winkler M.E."/>
        </authorList>
    </citation>
    <scope>NUCLEOTIDE SEQUENCE</scope>
</reference>
<proteinExistence type="inferred from homology"/>
<dbReference type="Pfam" id="PF02696">
    <property type="entry name" value="SelO"/>
    <property type="match status" value="1"/>
</dbReference>
<evidence type="ECO:0000256" key="8">
    <source>
        <dbReference type="ARBA" id="ARBA00022842"/>
    </source>
</evidence>
<dbReference type="EMBL" id="UINC01106554">
    <property type="protein sequence ID" value="SVC71301.1"/>
    <property type="molecule type" value="Genomic_DNA"/>
</dbReference>
<evidence type="ECO:0000256" key="4">
    <source>
        <dbReference type="ARBA" id="ARBA00022695"/>
    </source>
</evidence>
<keyword evidence="8" id="KW-0460">Magnesium</keyword>
<name>A0A382PHA1_9ZZZZ</name>
<evidence type="ECO:0000256" key="3">
    <source>
        <dbReference type="ARBA" id="ARBA00022679"/>
    </source>
</evidence>
<keyword evidence="3" id="KW-0808">Transferase</keyword>
<evidence type="ECO:0008006" key="10">
    <source>
        <dbReference type="Google" id="ProtNLM"/>
    </source>
</evidence>
<evidence type="ECO:0000256" key="7">
    <source>
        <dbReference type="ARBA" id="ARBA00022840"/>
    </source>
</evidence>
<dbReference type="InterPro" id="IPR003846">
    <property type="entry name" value="SelO"/>
</dbReference>
<evidence type="ECO:0000256" key="1">
    <source>
        <dbReference type="ARBA" id="ARBA00001946"/>
    </source>
</evidence>
<gene>
    <name evidence="9" type="ORF">METZ01_LOCUS324155</name>
</gene>
<feature type="non-terminal residue" evidence="9">
    <location>
        <position position="345"/>
    </location>
</feature>
<keyword evidence="5" id="KW-0479">Metal-binding</keyword>
<dbReference type="PANTHER" id="PTHR32057:SF14">
    <property type="entry name" value="PROTEIN ADENYLYLTRANSFERASE SELO, MITOCHONDRIAL"/>
    <property type="match status" value="1"/>
</dbReference>
<dbReference type="GO" id="GO:0070733">
    <property type="term" value="F:AMPylase activity"/>
    <property type="evidence" value="ECO:0007669"/>
    <property type="project" value="TreeGrafter"/>
</dbReference>
<keyword evidence="7" id="KW-0067">ATP-binding</keyword>
<dbReference type="PANTHER" id="PTHR32057">
    <property type="entry name" value="PROTEIN ADENYLYLTRANSFERASE SELO, MITOCHONDRIAL"/>
    <property type="match status" value="1"/>
</dbReference>
<evidence type="ECO:0000256" key="2">
    <source>
        <dbReference type="ARBA" id="ARBA00009747"/>
    </source>
</evidence>
<organism evidence="9">
    <name type="scientific">marine metagenome</name>
    <dbReference type="NCBI Taxonomy" id="408172"/>
    <lineage>
        <taxon>unclassified sequences</taxon>
        <taxon>metagenomes</taxon>
        <taxon>ecological metagenomes</taxon>
    </lineage>
</organism>
<evidence type="ECO:0000256" key="5">
    <source>
        <dbReference type="ARBA" id="ARBA00022723"/>
    </source>
</evidence>
<evidence type="ECO:0000256" key="6">
    <source>
        <dbReference type="ARBA" id="ARBA00022741"/>
    </source>
</evidence>
<keyword evidence="4" id="KW-0548">Nucleotidyltransferase</keyword>
<protein>
    <recommendedName>
        <fullName evidence="10">YdiU family protein</fullName>
    </recommendedName>
</protein>
<comment type="cofactor">
    <cofactor evidence="1">
        <name>Mg(2+)</name>
        <dbReference type="ChEBI" id="CHEBI:18420"/>
    </cofactor>
</comment>